<dbReference type="PROSITE" id="PS50801">
    <property type="entry name" value="STAS"/>
    <property type="match status" value="1"/>
</dbReference>
<dbReference type="AlphaFoldDB" id="D1BFU5"/>
<evidence type="ECO:0000259" key="1">
    <source>
        <dbReference type="PROSITE" id="PS50801"/>
    </source>
</evidence>
<dbReference type="InterPro" id="IPR002645">
    <property type="entry name" value="STAS_dom"/>
</dbReference>
<evidence type="ECO:0000313" key="3">
    <source>
        <dbReference type="Proteomes" id="UP000000322"/>
    </source>
</evidence>
<sequence length="111" mass="11700">MDTTQAKTSGIGLLEEPGHSVLQMWGEVDSALRPDASGALARALDRNLPVVIDTSKVDFIDSTGIAFLVQVCTIGRDEGLEVSLVDPPAVVSDVLSMLGVDDLVTHRAPTD</sequence>
<organism evidence="2 3">
    <name type="scientific">Sanguibacter keddieii (strain ATCC 51767 / DSM 10542 / NCFB 3025 / ST-74)</name>
    <dbReference type="NCBI Taxonomy" id="446469"/>
    <lineage>
        <taxon>Bacteria</taxon>
        <taxon>Bacillati</taxon>
        <taxon>Actinomycetota</taxon>
        <taxon>Actinomycetes</taxon>
        <taxon>Micrococcales</taxon>
        <taxon>Sanguibacteraceae</taxon>
        <taxon>Sanguibacter</taxon>
    </lineage>
</organism>
<dbReference type="Proteomes" id="UP000000322">
    <property type="component" value="Chromosome"/>
</dbReference>
<dbReference type="Gene3D" id="3.30.750.24">
    <property type="entry name" value="STAS domain"/>
    <property type="match status" value="1"/>
</dbReference>
<dbReference type="EMBL" id="CP001819">
    <property type="protein sequence ID" value="ACZ21456.1"/>
    <property type="molecule type" value="Genomic_DNA"/>
</dbReference>
<dbReference type="InterPro" id="IPR036513">
    <property type="entry name" value="STAS_dom_sf"/>
</dbReference>
<dbReference type="OrthoDB" id="5145734at2"/>
<evidence type="ECO:0000313" key="2">
    <source>
        <dbReference type="EMBL" id="ACZ21456.1"/>
    </source>
</evidence>
<accession>D1BFU5</accession>
<dbReference type="KEGG" id="ske:Sked_15210"/>
<dbReference type="CDD" id="cd07043">
    <property type="entry name" value="STAS_anti-anti-sigma_factors"/>
    <property type="match status" value="1"/>
</dbReference>
<protein>
    <submittedName>
        <fullName evidence="2">Anti-anti-sigma regulatory factor (Antagonist of anti-sigma factor)</fullName>
    </submittedName>
</protein>
<proteinExistence type="predicted"/>
<gene>
    <name evidence="2" type="ordered locus">Sked_15210</name>
</gene>
<dbReference type="Pfam" id="PF01740">
    <property type="entry name" value="STAS"/>
    <property type="match status" value="1"/>
</dbReference>
<dbReference type="STRING" id="446469.Sked_15210"/>
<dbReference type="eggNOG" id="COG1366">
    <property type="taxonomic scope" value="Bacteria"/>
</dbReference>
<feature type="domain" description="STAS" evidence="1">
    <location>
        <begin position="9"/>
        <end position="111"/>
    </location>
</feature>
<dbReference type="HOGENOM" id="CLU_151786_1_0_11"/>
<keyword evidence="3" id="KW-1185">Reference proteome</keyword>
<name>D1BFU5_SANKS</name>
<dbReference type="PANTHER" id="PTHR33495">
    <property type="entry name" value="ANTI-SIGMA FACTOR ANTAGONIST TM_1081-RELATED-RELATED"/>
    <property type="match status" value="1"/>
</dbReference>
<dbReference type="GO" id="GO:0043856">
    <property type="term" value="F:anti-sigma factor antagonist activity"/>
    <property type="evidence" value="ECO:0007669"/>
    <property type="project" value="TreeGrafter"/>
</dbReference>
<dbReference type="SUPFAM" id="SSF52091">
    <property type="entry name" value="SpoIIaa-like"/>
    <property type="match status" value="1"/>
</dbReference>
<dbReference type="RefSeq" id="WP_012866525.1">
    <property type="nucleotide sequence ID" value="NC_013521.1"/>
</dbReference>
<dbReference type="PANTHER" id="PTHR33495:SF2">
    <property type="entry name" value="ANTI-SIGMA FACTOR ANTAGONIST TM_1081-RELATED"/>
    <property type="match status" value="1"/>
</dbReference>
<reference evidence="2 3" key="1">
    <citation type="journal article" date="2009" name="Stand. Genomic Sci.">
        <title>Complete genome sequence of Sanguibacter keddieii type strain (ST-74).</title>
        <authorList>
            <person name="Ivanova N."/>
            <person name="Sikorski J."/>
            <person name="Sims D."/>
            <person name="Brettin T."/>
            <person name="Detter J.C."/>
            <person name="Han C."/>
            <person name="Lapidus A."/>
            <person name="Copeland A."/>
            <person name="Glavina Del Rio T."/>
            <person name="Nolan M."/>
            <person name="Chen F."/>
            <person name="Lucas S."/>
            <person name="Tice H."/>
            <person name="Cheng J.F."/>
            <person name="Bruce D."/>
            <person name="Goodwin L."/>
            <person name="Pitluck S."/>
            <person name="Pati A."/>
            <person name="Mavromatis K."/>
            <person name="Chen A."/>
            <person name="Palaniappan K."/>
            <person name="D'haeseleer P."/>
            <person name="Chain P."/>
            <person name="Bristow J."/>
            <person name="Eisen J.A."/>
            <person name="Markowitz V."/>
            <person name="Hugenholtz P."/>
            <person name="Goker M."/>
            <person name="Pukall R."/>
            <person name="Klenk H.P."/>
            <person name="Kyrpides N.C."/>
        </authorList>
    </citation>
    <scope>NUCLEOTIDE SEQUENCE [LARGE SCALE GENOMIC DNA]</scope>
    <source>
        <strain evidence="3">ATCC 51767 / DSM 10542 / NCFB 3025 / ST-74</strain>
    </source>
</reference>